<dbReference type="SUPFAM" id="SSF47323">
    <property type="entry name" value="Anticodon-binding domain of a subclass of class I aminoacyl-tRNA synthetases"/>
    <property type="match status" value="1"/>
</dbReference>
<keyword evidence="2" id="KW-1185">Reference proteome</keyword>
<accession>A0A9Q1QB11</accession>
<protein>
    <submittedName>
        <fullName evidence="1">Uncharacterized protein</fullName>
    </submittedName>
</protein>
<dbReference type="GO" id="GO:0005524">
    <property type="term" value="F:ATP binding"/>
    <property type="evidence" value="ECO:0007669"/>
    <property type="project" value="InterPro"/>
</dbReference>
<dbReference type="EMBL" id="JAKOGI010000401">
    <property type="protein sequence ID" value="KAJ8435613.1"/>
    <property type="molecule type" value="Genomic_DNA"/>
</dbReference>
<evidence type="ECO:0000313" key="2">
    <source>
        <dbReference type="Proteomes" id="UP001153076"/>
    </source>
</evidence>
<sequence length="202" mass="22965">MEHCSFFFDFVGRFSRSKGVGVFGNDTKDNKIPVEVWRYYQLTNKPEVGRYLKLIEIPIECIPYWANCGYVGVESHSLSKALAKKVGDLVEQYVKAMEKLKQGLKTAMAISSEGNAYLQVLKQLNMPQIQASLFDENGDIEKLKKLWEILPTAHKIRKPEPLFKELACTWLQPYIFISSLSITLQVLVGNSFSLLGVMVHKS</sequence>
<proteinExistence type="predicted"/>
<dbReference type="GO" id="GO:0005829">
    <property type="term" value="C:cytosol"/>
    <property type="evidence" value="ECO:0007669"/>
    <property type="project" value="TreeGrafter"/>
</dbReference>
<reference evidence="1" key="1">
    <citation type="submission" date="2022-04" db="EMBL/GenBank/DDBJ databases">
        <title>Carnegiea gigantea Genome sequencing and assembly v2.</title>
        <authorList>
            <person name="Copetti D."/>
            <person name="Sanderson M.J."/>
            <person name="Burquez A."/>
            <person name="Wojciechowski M.F."/>
        </authorList>
    </citation>
    <scope>NUCLEOTIDE SEQUENCE</scope>
    <source>
        <strain evidence="1">SGP5-SGP5p</strain>
        <tissue evidence="1">Aerial part</tissue>
    </source>
</reference>
<dbReference type="InterPro" id="IPR009080">
    <property type="entry name" value="tRNAsynth_Ia_anticodon-bd"/>
</dbReference>
<dbReference type="AlphaFoldDB" id="A0A9Q1QB11"/>
<dbReference type="PANTHER" id="PTHR45765:SF1">
    <property type="entry name" value="METHIONINE--TRNA LIGASE, CYTOPLASMIC"/>
    <property type="match status" value="1"/>
</dbReference>
<dbReference type="Proteomes" id="UP001153076">
    <property type="component" value="Unassembled WGS sequence"/>
</dbReference>
<evidence type="ECO:0000313" key="1">
    <source>
        <dbReference type="EMBL" id="KAJ8435613.1"/>
    </source>
</evidence>
<dbReference type="GO" id="GO:0006431">
    <property type="term" value="P:methionyl-tRNA aminoacylation"/>
    <property type="evidence" value="ECO:0007669"/>
    <property type="project" value="TreeGrafter"/>
</dbReference>
<dbReference type="OrthoDB" id="5844513at2759"/>
<dbReference type="PANTHER" id="PTHR45765">
    <property type="entry name" value="METHIONINE--TRNA LIGASE"/>
    <property type="match status" value="1"/>
</dbReference>
<name>A0A9Q1QB11_9CARY</name>
<dbReference type="InterPro" id="IPR023458">
    <property type="entry name" value="Met-tRNA_ligase_1"/>
</dbReference>
<comment type="caution">
    <text evidence="1">The sequence shown here is derived from an EMBL/GenBank/DDBJ whole genome shotgun (WGS) entry which is preliminary data.</text>
</comment>
<dbReference type="GO" id="GO:0017101">
    <property type="term" value="C:aminoacyl-tRNA synthetase multienzyme complex"/>
    <property type="evidence" value="ECO:0007669"/>
    <property type="project" value="TreeGrafter"/>
</dbReference>
<organism evidence="1 2">
    <name type="scientific">Carnegiea gigantea</name>
    <dbReference type="NCBI Taxonomy" id="171969"/>
    <lineage>
        <taxon>Eukaryota</taxon>
        <taxon>Viridiplantae</taxon>
        <taxon>Streptophyta</taxon>
        <taxon>Embryophyta</taxon>
        <taxon>Tracheophyta</taxon>
        <taxon>Spermatophyta</taxon>
        <taxon>Magnoliopsida</taxon>
        <taxon>eudicotyledons</taxon>
        <taxon>Gunneridae</taxon>
        <taxon>Pentapetalae</taxon>
        <taxon>Caryophyllales</taxon>
        <taxon>Cactineae</taxon>
        <taxon>Cactaceae</taxon>
        <taxon>Cactoideae</taxon>
        <taxon>Echinocereeae</taxon>
        <taxon>Carnegiea</taxon>
    </lineage>
</organism>
<gene>
    <name evidence="1" type="ORF">Cgig2_032142</name>
</gene>
<dbReference type="Gene3D" id="1.10.730.10">
    <property type="entry name" value="Isoleucyl-tRNA Synthetase, Domain 1"/>
    <property type="match status" value="1"/>
</dbReference>
<dbReference type="GO" id="GO:0004825">
    <property type="term" value="F:methionine-tRNA ligase activity"/>
    <property type="evidence" value="ECO:0007669"/>
    <property type="project" value="InterPro"/>
</dbReference>